<dbReference type="OrthoDB" id="7824289at2"/>
<evidence type="ECO:0000256" key="6">
    <source>
        <dbReference type="ARBA" id="ARBA00023136"/>
    </source>
</evidence>
<feature type="transmembrane region" description="Helical" evidence="7">
    <location>
        <begin position="217"/>
        <end position="239"/>
    </location>
</feature>
<evidence type="ECO:0000259" key="8">
    <source>
        <dbReference type="Pfam" id="PF06808"/>
    </source>
</evidence>
<feature type="transmembrane region" description="Helical" evidence="7">
    <location>
        <begin position="401"/>
        <end position="425"/>
    </location>
</feature>
<keyword evidence="5 7" id="KW-1133">Transmembrane helix</keyword>
<dbReference type="GO" id="GO:0022857">
    <property type="term" value="F:transmembrane transporter activity"/>
    <property type="evidence" value="ECO:0007669"/>
    <property type="project" value="UniProtKB-UniRule"/>
</dbReference>
<accession>A0A154L193</accession>
<evidence type="ECO:0000256" key="5">
    <source>
        <dbReference type="ARBA" id="ARBA00022989"/>
    </source>
</evidence>
<evidence type="ECO:0000313" key="9">
    <source>
        <dbReference type="EMBL" id="KZB61802.1"/>
    </source>
</evidence>
<dbReference type="PANTHER" id="PTHR33362">
    <property type="entry name" value="SIALIC ACID TRAP TRANSPORTER PERMEASE PROTEIN SIAT-RELATED"/>
    <property type="match status" value="1"/>
</dbReference>
<comment type="caution">
    <text evidence="9">The sequence shown here is derived from an EMBL/GenBank/DDBJ whole genome shotgun (WGS) entry which is preliminary data.</text>
</comment>
<dbReference type="PIRSF" id="PIRSF006066">
    <property type="entry name" value="HI0050"/>
    <property type="match status" value="1"/>
</dbReference>
<dbReference type="AlphaFoldDB" id="A0A154L193"/>
<gene>
    <name evidence="9" type="ORF">AUP42_06025</name>
</gene>
<feature type="transmembrane region" description="Helical" evidence="7">
    <location>
        <begin position="138"/>
        <end position="166"/>
    </location>
</feature>
<dbReference type="RefSeq" id="WP_062953110.1">
    <property type="nucleotide sequence ID" value="NZ_LPVY01000022.1"/>
</dbReference>
<keyword evidence="6 7" id="KW-0472">Membrane</keyword>
<feature type="transmembrane region" description="Helical" evidence="7">
    <location>
        <begin position="338"/>
        <end position="356"/>
    </location>
</feature>
<proteinExistence type="inferred from homology"/>
<keyword evidence="4 7" id="KW-0812">Transmembrane</keyword>
<protein>
    <recommendedName>
        <fullName evidence="7">TRAP transporter large permease protein</fullName>
    </recommendedName>
</protein>
<dbReference type="PANTHER" id="PTHR33362:SF5">
    <property type="entry name" value="C4-DICARBOXYLATE TRAP TRANSPORTER LARGE PERMEASE PROTEIN DCTM"/>
    <property type="match status" value="1"/>
</dbReference>
<dbReference type="Pfam" id="PF06808">
    <property type="entry name" value="DctM"/>
    <property type="match status" value="1"/>
</dbReference>
<name>A0A154L193_9PROT</name>
<dbReference type="Proteomes" id="UP000076335">
    <property type="component" value="Unassembled WGS sequence"/>
</dbReference>
<evidence type="ECO:0000256" key="2">
    <source>
        <dbReference type="ARBA" id="ARBA00022475"/>
    </source>
</evidence>
<evidence type="ECO:0000313" key="10">
    <source>
        <dbReference type="Proteomes" id="UP000076335"/>
    </source>
</evidence>
<organism evidence="9 10">
    <name type="scientific">Thalassospira lucentensis</name>
    <dbReference type="NCBI Taxonomy" id="168935"/>
    <lineage>
        <taxon>Bacteria</taxon>
        <taxon>Pseudomonadati</taxon>
        <taxon>Pseudomonadota</taxon>
        <taxon>Alphaproteobacteria</taxon>
        <taxon>Rhodospirillales</taxon>
        <taxon>Thalassospiraceae</taxon>
        <taxon>Thalassospira</taxon>
    </lineage>
</organism>
<feature type="transmembrane region" description="Helical" evidence="7">
    <location>
        <begin position="245"/>
        <end position="264"/>
    </location>
</feature>
<dbReference type="InterPro" id="IPR004681">
    <property type="entry name" value="TRAP_DctM"/>
</dbReference>
<keyword evidence="3 7" id="KW-0997">Cell inner membrane</keyword>
<comment type="subcellular location">
    <subcellularLocation>
        <location evidence="1 7">Cell inner membrane</location>
        <topology evidence="1 7">Multi-pass membrane protein</topology>
    </subcellularLocation>
</comment>
<feature type="domain" description="TRAP C4-dicarboxylate transport system permease DctM subunit" evidence="8">
    <location>
        <begin position="12"/>
        <end position="420"/>
    </location>
</feature>
<evidence type="ECO:0000256" key="3">
    <source>
        <dbReference type="ARBA" id="ARBA00022519"/>
    </source>
</evidence>
<feature type="transmembrane region" description="Helical" evidence="7">
    <location>
        <begin position="308"/>
        <end position="331"/>
    </location>
</feature>
<dbReference type="GO" id="GO:0005886">
    <property type="term" value="C:plasma membrane"/>
    <property type="evidence" value="ECO:0007669"/>
    <property type="project" value="UniProtKB-SubCell"/>
</dbReference>
<evidence type="ECO:0000256" key="1">
    <source>
        <dbReference type="ARBA" id="ARBA00004429"/>
    </source>
</evidence>
<keyword evidence="7" id="KW-0813">Transport</keyword>
<dbReference type="InterPro" id="IPR010656">
    <property type="entry name" value="DctM"/>
</dbReference>
<comment type="subunit">
    <text evidence="7">The complex comprises the extracytoplasmic solute receptor protein and the two transmembrane proteins.</text>
</comment>
<dbReference type="NCBIfam" id="TIGR00786">
    <property type="entry name" value="dctM"/>
    <property type="match status" value="1"/>
</dbReference>
<comment type="function">
    <text evidence="7">Part of the tripartite ATP-independent periplasmic (TRAP) transport system.</text>
</comment>
<feature type="transmembrane region" description="Helical" evidence="7">
    <location>
        <begin position="362"/>
        <end position="389"/>
    </location>
</feature>
<evidence type="ECO:0000256" key="4">
    <source>
        <dbReference type="ARBA" id="ARBA00022692"/>
    </source>
</evidence>
<feature type="transmembrane region" description="Helical" evidence="7">
    <location>
        <begin position="6"/>
        <end position="38"/>
    </location>
</feature>
<reference evidence="9 10" key="1">
    <citation type="submission" date="2015-12" db="EMBL/GenBank/DDBJ databases">
        <title>Genome sequence of Thalassospira lucentensis MCCC 1A02072.</title>
        <authorList>
            <person name="Lu L."/>
            <person name="Lai Q."/>
            <person name="Shao Z."/>
            <person name="Qian P."/>
        </authorList>
    </citation>
    <scope>NUCLEOTIDE SEQUENCE [LARGE SCALE GENOMIC DNA]</scope>
    <source>
        <strain evidence="9 10">MCCC 1A02072</strain>
    </source>
</reference>
<feature type="transmembrane region" description="Helical" evidence="7">
    <location>
        <begin position="276"/>
        <end position="296"/>
    </location>
</feature>
<comment type="similarity">
    <text evidence="7">Belongs to the TRAP transporter large permease family.</text>
</comment>
<feature type="transmembrane region" description="Helical" evidence="7">
    <location>
        <begin position="172"/>
        <end position="196"/>
    </location>
</feature>
<feature type="transmembrane region" description="Helical" evidence="7">
    <location>
        <begin position="50"/>
        <end position="73"/>
    </location>
</feature>
<keyword evidence="2" id="KW-1003">Cell membrane</keyword>
<feature type="transmembrane region" description="Helical" evidence="7">
    <location>
        <begin position="93"/>
        <end position="117"/>
    </location>
</feature>
<sequence length="433" mass="45919">MSLADPFTICIISIIFLSLLGLPIGHAMIASSILYLLLSGLDMGTASEQLLNGMFSSYILLAVPLFILAAELMNSGSMTLRLLSFCNAVVGRFPGGLALVNVVQSIIFAGMSGSALADAAGTGKLMQRMMTKDGKYPPAFAAALTAASSVIGPIIPPSIPMVVYALVSDASIGYLFLAGVVPGLIMGLFQAGYIFSSAYRRNFPVETPVPLRELPKVTLNAFPALMMPVVLLGGIYGGVTTPTEAAAIAALYALLISAFLYRSLSLSDLYSSLLSSARTTTSIGMLIAGALVFNYVVTVENIPSALNIWLGGFDLSPLTFLLMVNLILLVLGCLLEGTTILLVIVPVFIPTANALGIDLVHFGVVCVINIMLGLITPPYGLLLFVMTAISERPLREIVREILPFLIAMLFALLLFTLVPDIALWLPRLFGYKG</sequence>
<dbReference type="EMBL" id="LPVY01000022">
    <property type="protein sequence ID" value="KZB61802.1"/>
    <property type="molecule type" value="Genomic_DNA"/>
</dbReference>
<evidence type="ECO:0000256" key="7">
    <source>
        <dbReference type="RuleBase" id="RU369079"/>
    </source>
</evidence>